<keyword evidence="9" id="KW-0472">Membrane</keyword>
<evidence type="ECO:0000256" key="5">
    <source>
        <dbReference type="ARBA" id="ARBA00022801"/>
    </source>
</evidence>
<feature type="compositionally biased region" description="Polar residues" evidence="8">
    <location>
        <begin position="24"/>
        <end position="42"/>
    </location>
</feature>
<dbReference type="PANTHER" id="PTHR11733:SF228">
    <property type="entry name" value="PROTEIN GONE EARLY"/>
    <property type="match status" value="1"/>
</dbReference>
<dbReference type="GO" id="GO:0004222">
    <property type="term" value="F:metalloendopeptidase activity"/>
    <property type="evidence" value="ECO:0007669"/>
    <property type="project" value="InterPro"/>
</dbReference>
<feature type="transmembrane region" description="Helical" evidence="9">
    <location>
        <begin position="66"/>
        <end position="86"/>
    </location>
</feature>
<reference evidence="12" key="1">
    <citation type="submission" date="2020-11" db="EMBL/GenBank/DDBJ databases">
        <authorList>
            <person name="Tran Van P."/>
        </authorList>
    </citation>
    <scope>NUCLEOTIDE SEQUENCE</scope>
</reference>
<dbReference type="AlphaFoldDB" id="A0A7R8WIL4"/>
<evidence type="ECO:0000256" key="3">
    <source>
        <dbReference type="ARBA" id="ARBA00022670"/>
    </source>
</evidence>
<evidence type="ECO:0000256" key="2">
    <source>
        <dbReference type="ARBA" id="ARBA00007357"/>
    </source>
</evidence>
<evidence type="ECO:0000256" key="9">
    <source>
        <dbReference type="SAM" id="Phobius"/>
    </source>
</evidence>
<evidence type="ECO:0000256" key="7">
    <source>
        <dbReference type="ARBA" id="ARBA00023049"/>
    </source>
</evidence>
<comment type="cofactor">
    <cofactor evidence="1">
        <name>Zn(2+)</name>
        <dbReference type="ChEBI" id="CHEBI:29105"/>
    </cofactor>
</comment>
<sequence length="771" mass="86879">MRKFWKSRSNGPPPSEPCEPVETDSFTEAQKTDPTYQTSSSKRSWRMENGGGPVAYVKGLPRFFQILLIILVLLVLLLLIVIIVLASHAQGPSFITDPTVCVEPACLRASAFLQSSLNDTGDASVCSDVWGFSCGRWMEENAIPPTKGSWGVREQMIHQTHARLREMLNTFQQPLKVDSVEYKLKSFYDSCMSTDYIDSDEDVHLRDATRRLGGWALLNEWTGSLFDYRTLLRQLHSEFDIEPFFSVRTVPDDREPGRMIIKILPTELGLPDKRFYTLPGEHPIVKAYRMFLKDAGVIFGSTSPAATRFANNVFGLEQRIAEVTPDQWEAEDPVGGYNLISIRALNQIARSIPWLELLRELYPRSKIELDTDVLIVSKEHIMGISGIFFASDLSHPLGSMYTERHRSEDAVATVESMFTSIRRQLIKEVDRSSLIDPAEKGILKDKLRRTTVQVGYPAEMKPDPYMATYMKPYSSLRNAFYKNLISARALRIIRRAHALEVDNPPPHYRWMDALTRDKISYIHQANILVVPDHLLQPPFFDPGFPRSYLYGSFGVPMSSALTEAVSEVGLQYTGDGIQVVPLNSSLISHLDRPKSCLQTAFIQRGLGELNDSHSTVNCTLRDVAGARLARDALMDELNAEGEKSQPGLPYSPPAIFYITYGYSMCGASRSEQATFDGVYQSCLPHRERLESVVVQIPAFRYTFGCPSDGGAKVKFKKAKWMSTFISFKKNQVRAVYLTSIFLTKARACDRVKAFSEAIDENLKPKVILIPI</sequence>
<dbReference type="SUPFAM" id="SSF55486">
    <property type="entry name" value="Metalloproteases ('zincins'), catalytic domain"/>
    <property type="match status" value="1"/>
</dbReference>
<dbReference type="InterPro" id="IPR024079">
    <property type="entry name" value="MetalloPept_cat_dom_sf"/>
</dbReference>
<dbReference type="InterPro" id="IPR042089">
    <property type="entry name" value="Peptidase_M13_dom_2"/>
</dbReference>
<keyword evidence="7" id="KW-0482">Metalloprotease</keyword>
<dbReference type="InterPro" id="IPR000718">
    <property type="entry name" value="Peptidase_M13"/>
</dbReference>
<organism evidence="12">
    <name type="scientific">Cyprideis torosa</name>
    <dbReference type="NCBI Taxonomy" id="163714"/>
    <lineage>
        <taxon>Eukaryota</taxon>
        <taxon>Metazoa</taxon>
        <taxon>Ecdysozoa</taxon>
        <taxon>Arthropoda</taxon>
        <taxon>Crustacea</taxon>
        <taxon>Oligostraca</taxon>
        <taxon>Ostracoda</taxon>
        <taxon>Podocopa</taxon>
        <taxon>Podocopida</taxon>
        <taxon>Cytherocopina</taxon>
        <taxon>Cytheroidea</taxon>
        <taxon>Cytherideidae</taxon>
        <taxon>Cyprideis</taxon>
    </lineage>
</organism>
<name>A0A7R8WIL4_9CRUS</name>
<dbReference type="PANTHER" id="PTHR11733">
    <property type="entry name" value="ZINC METALLOPROTEASE FAMILY M13 NEPRILYSIN-RELATED"/>
    <property type="match status" value="1"/>
</dbReference>
<dbReference type="OrthoDB" id="7867452at2759"/>
<feature type="domain" description="Peptidase M13 C-terminal" evidence="10">
    <location>
        <begin position="521"/>
        <end position="708"/>
    </location>
</feature>
<comment type="similarity">
    <text evidence="2">Belongs to the peptidase M13 family.</text>
</comment>
<dbReference type="EMBL" id="OB662180">
    <property type="protein sequence ID" value="CAD7229622.1"/>
    <property type="molecule type" value="Genomic_DNA"/>
</dbReference>
<keyword evidence="3" id="KW-0645">Protease</keyword>
<dbReference type="PROSITE" id="PS51885">
    <property type="entry name" value="NEPRILYSIN"/>
    <property type="match status" value="1"/>
</dbReference>
<dbReference type="GO" id="GO:0016485">
    <property type="term" value="P:protein processing"/>
    <property type="evidence" value="ECO:0007669"/>
    <property type="project" value="TreeGrafter"/>
</dbReference>
<evidence type="ECO:0000256" key="1">
    <source>
        <dbReference type="ARBA" id="ARBA00001947"/>
    </source>
</evidence>
<keyword evidence="5" id="KW-0378">Hydrolase</keyword>
<dbReference type="InterPro" id="IPR018497">
    <property type="entry name" value="Peptidase_M13_C"/>
</dbReference>
<evidence type="ECO:0000256" key="8">
    <source>
        <dbReference type="SAM" id="MobiDB-lite"/>
    </source>
</evidence>
<dbReference type="Gene3D" id="1.10.1380.10">
    <property type="entry name" value="Neutral endopeptidase , domain2"/>
    <property type="match status" value="2"/>
</dbReference>
<evidence type="ECO:0000259" key="11">
    <source>
        <dbReference type="Pfam" id="PF05649"/>
    </source>
</evidence>
<keyword evidence="4" id="KW-0479">Metal-binding</keyword>
<dbReference type="CDD" id="cd08662">
    <property type="entry name" value="M13"/>
    <property type="match status" value="1"/>
</dbReference>
<accession>A0A7R8WIL4</accession>
<protein>
    <submittedName>
        <fullName evidence="12">Uncharacterized protein</fullName>
    </submittedName>
</protein>
<evidence type="ECO:0000256" key="4">
    <source>
        <dbReference type="ARBA" id="ARBA00022723"/>
    </source>
</evidence>
<keyword evidence="6" id="KW-0862">Zinc</keyword>
<feature type="region of interest" description="Disordered" evidence="8">
    <location>
        <begin position="1"/>
        <end position="45"/>
    </location>
</feature>
<dbReference type="Pfam" id="PF05649">
    <property type="entry name" value="Peptidase_M13_N"/>
    <property type="match status" value="1"/>
</dbReference>
<gene>
    <name evidence="12" type="ORF">CTOB1V02_LOCUS7491</name>
</gene>
<dbReference type="Pfam" id="PF01431">
    <property type="entry name" value="Peptidase_M13"/>
    <property type="match status" value="1"/>
</dbReference>
<evidence type="ECO:0000313" key="12">
    <source>
        <dbReference type="EMBL" id="CAD7229622.1"/>
    </source>
</evidence>
<dbReference type="GO" id="GO:0005886">
    <property type="term" value="C:plasma membrane"/>
    <property type="evidence" value="ECO:0007669"/>
    <property type="project" value="TreeGrafter"/>
</dbReference>
<dbReference type="GO" id="GO:0046872">
    <property type="term" value="F:metal ion binding"/>
    <property type="evidence" value="ECO:0007669"/>
    <property type="project" value="UniProtKB-KW"/>
</dbReference>
<proteinExistence type="inferred from homology"/>
<keyword evidence="9" id="KW-0812">Transmembrane</keyword>
<dbReference type="InterPro" id="IPR008753">
    <property type="entry name" value="Peptidase_M13_N"/>
</dbReference>
<keyword evidence="9" id="KW-1133">Transmembrane helix</keyword>
<evidence type="ECO:0000259" key="10">
    <source>
        <dbReference type="Pfam" id="PF01431"/>
    </source>
</evidence>
<dbReference type="Gene3D" id="3.40.390.10">
    <property type="entry name" value="Collagenase (Catalytic Domain)"/>
    <property type="match status" value="2"/>
</dbReference>
<evidence type="ECO:0000256" key="6">
    <source>
        <dbReference type="ARBA" id="ARBA00022833"/>
    </source>
</evidence>
<feature type="domain" description="Peptidase M13 N-terminal" evidence="11">
    <location>
        <begin position="126"/>
        <end position="378"/>
    </location>
</feature>